<dbReference type="Proteomes" id="UP000029646">
    <property type="component" value="Unassembled WGS sequence"/>
</dbReference>
<dbReference type="AlphaFoldDB" id="A0A090W1L7"/>
<evidence type="ECO:0000313" key="1">
    <source>
        <dbReference type="EMBL" id="GAL70083.1"/>
    </source>
</evidence>
<accession>A0A090W1L7</accession>
<protein>
    <submittedName>
        <fullName evidence="1">Uncharacterized protein</fullName>
    </submittedName>
</protein>
<reference evidence="1 2" key="1">
    <citation type="journal article" date="2014" name="Genome Announc.">
        <title>Draft Genome Sequence of Marine Flavobacterium Jejuia pallidilutea Strain 11shimoA1 and Pigmentation Mutants.</title>
        <authorList>
            <person name="Takatani N."/>
            <person name="Nakanishi M."/>
            <person name="Meirelles P."/>
            <person name="Mino S."/>
            <person name="Suda W."/>
            <person name="Oshima K."/>
            <person name="Hattori M."/>
            <person name="Ohkuma M."/>
            <person name="Hosokawa M."/>
            <person name="Miyashita K."/>
            <person name="Thompson F.L."/>
            <person name="Niwa A."/>
            <person name="Sawabe T."/>
            <person name="Sawabe T."/>
        </authorList>
    </citation>
    <scope>NUCLEOTIDE SEQUENCE [LARGE SCALE GENOMIC DNA]</scope>
    <source>
        <strain evidence="2">JCM19302</strain>
    </source>
</reference>
<organism evidence="1 2">
    <name type="scientific">Jejuia pallidilutea</name>
    <dbReference type="NCBI Taxonomy" id="504487"/>
    <lineage>
        <taxon>Bacteria</taxon>
        <taxon>Pseudomonadati</taxon>
        <taxon>Bacteroidota</taxon>
        <taxon>Flavobacteriia</taxon>
        <taxon>Flavobacteriales</taxon>
        <taxon>Flavobacteriaceae</taxon>
        <taxon>Jejuia</taxon>
    </lineage>
</organism>
<sequence>MSDYGSRGPLIGNIEEWKKDGVKYVENGRTKQHNAALLSIL</sequence>
<comment type="caution">
    <text evidence="1">The sequence shown here is derived from an EMBL/GenBank/DDBJ whole genome shotgun (WGS) entry which is preliminary data.</text>
</comment>
<gene>
    <name evidence="1" type="ORF">JCM19302_2658</name>
</gene>
<name>A0A090W1L7_9FLAO</name>
<dbReference type="EMBL" id="BBNS01000004">
    <property type="protein sequence ID" value="GAL70083.1"/>
    <property type="molecule type" value="Genomic_DNA"/>
</dbReference>
<proteinExistence type="predicted"/>
<evidence type="ECO:0000313" key="2">
    <source>
        <dbReference type="Proteomes" id="UP000029646"/>
    </source>
</evidence>